<dbReference type="AlphaFoldDB" id="A0A399EZZ0"/>
<sequence>MPDSIAERFLEDEGLSEGLTDQQAHELVDWLISIAEELGEPAYVPQLQRLGREIARISRDYGVPVETLIDLVEIAWEDPDAPPNPVMRA</sequence>
<proteinExistence type="predicted"/>
<organism evidence="1 2">
    <name type="scientific">Calidithermus roseus</name>
    <dbReference type="NCBI Taxonomy" id="1644118"/>
    <lineage>
        <taxon>Bacteria</taxon>
        <taxon>Thermotogati</taxon>
        <taxon>Deinococcota</taxon>
        <taxon>Deinococci</taxon>
        <taxon>Thermales</taxon>
        <taxon>Thermaceae</taxon>
        <taxon>Calidithermus</taxon>
    </lineage>
</organism>
<dbReference type="OrthoDB" id="26327at2"/>
<dbReference type="EMBL" id="QWLA01000013">
    <property type="protein sequence ID" value="RIH88092.1"/>
    <property type="molecule type" value="Genomic_DNA"/>
</dbReference>
<protein>
    <submittedName>
        <fullName evidence="1">Uncharacterized protein</fullName>
    </submittedName>
</protein>
<name>A0A399EZZ0_9DEIN</name>
<evidence type="ECO:0000313" key="2">
    <source>
        <dbReference type="Proteomes" id="UP000265341"/>
    </source>
</evidence>
<comment type="caution">
    <text evidence="1">The sequence shown here is derived from an EMBL/GenBank/DDBJ whole genome shotgun (WGS) entry which is preliminary data.</text>
</comment>
<evidence type="ECO:0000313" key="1">
    <source>
        <dbReference type="EMBL" id="RIH88092.1"/>
    </source>
</evidence>
<keyword evidence="2" id="KW-1185">Reference proteome</keyword>
<dbReference type="Proteomes" id="UP000265341">
    <property type="component" value="Unassembled WGS sequence"/>
</dbReference>
<reference evidence="1 2" key="1">
    <citation type="submission" date="2018-08" db="EMBL/GenBank/DDBJ databases">
        <title>Meiothermus roseus NBRC 110900 genome sequencing project.</title>
        <authorList>
            <person name="Da Costa M.S."/>
            <person name="Albuquerque L."/>
            <person name="Raposo P."/>
            <person name="Froufe H.J.C."/>
            <person name="Barroso C.S."/>
            <person name="Egas C."/>
        </authorList>
    </citation>
    <scope>NUCLEOTIDE SEQUENCE [LARGE SCALE GENOMIC DNA]</scope>
    <source>
        <strain evidence="1 2">NBRC 110900</strain>
    </source>
</reference>
<gene>
    <name evidence="1" type="ORF">Mrose_00996</name>
</gene>
<accession>A0A399EZZ0</accession>
<dbReference type="RefSeq" id="WP_119276327.1">
    <property type="nucleotide sequence ID" value="NZ_QWLA01000013.1"/>
</dbReference>